<accession>A0A7E4VR51</accession>
<dbReference type="WBParaSite" id="Pan_g24170.t1">
    <property type="protein sequence ID" value="Pan_g24170.t1"/>
    <property type="gene ID" value="Pan_g24170"/>
</dbReference>
<reference evidence="3" key="2">
    <citation type="submission" date="2020-10" db="UniProtKB">
        <authorList>
            <consortium name="WormBaseParasite"/>
        </authorList>
    </citation>
    <scope>IDENTIFICATION</scope>
</reference>
<dbReference type="Proteomes" id="UP000492821">
    <property type="component" value="Unassembled WGS sequence"/>
</dbReference>
<feature type="transmembrane region" description="Helical" evidence="1">
    <location>
        <begin position="33"/>
        <end position="54"/>
    </location>
</feature>
<feature type="transmembrane region" description="Helical" evidence="1">
    <location>
        <begin position="88"/>
        <end position="111"/>
    </location>
</feature>
<keyword evidence="1" id="KW-1133">Transmembrane helix</keyword>
<organism evidence="2 3">
    <name type="scientific">Panagrellus redivivus</name>
    <name type="common">Microworm</name>
    <dbReference type="NCBI Taxonomy" id="6233"/>
    <lineage>
        <taxon>Eukaryota</taxon>
        <taxon>Metazoa</taxon>
        <taxon>Ecdysozoa</taxon>
        <taxon>Nematoda</taxon>
        <taxon>Chromadorea</taxon>
        <taxon>Rhabditida</taxon>
        <taxon>Tylenchina</taxon>
        <taxon>Panagrolaimomorpha</taxon>
        <taxon>Panagrolaimoidea</taxon>
        <taxon>Panagrolaimidae</taxon>
        <taxon>Panagrellus</taxon>
    </lineage>
</organism>
<sequence length="132" mass="15114">MIVFQFTRTLGLAVLVVLNLRQQYLLGTSSERVRGLFAIFVRATIVACTITALLMRMTPSVLIIIYLLGYGHVGAYISLIAFTGMSNFFLFQFIFTVVYIKPFHIKLTLFFQRLFKNKIFAYKQQPIVATIC</sequence>
<name>A0A7E4VR51_PANRE</name>
<evidence type="ECO:0000313" key="3">
    <source>
        <dbReference type="WBParaSite" id="Pan_g24170.t1"/>
    </source>
</evidence>
<keyword evidence="2" id="KW-1185">Reference proteome</keyword>
<dbReference type="AlphaFoldDB" id="A0A7E4VR51"/>
<proteinExistence type="predicted"/>
<protein>
    <submittedName>
        <fullName evidence="3">G_PROTEIN_RECEP_F1_2 domain-containing protein</fullName>
    </submittedName>
</protein>
<keyword evidence="1" id="KW-0472">Membrane</keyword>
<evidence type="ECO:0000256" key="1">
    <source>
        <dbReference type="SAM" id="Phobius"/>
    </source>
</evidence>
<evidence type="ECO:0000313" key="2">
    <source>
        <dbReference type="Proteomes" id="UP000492821"/>
    </source>
</evidence>
<keyword evidence="1" id="KW-0812">Transmembrane</keyword>
<reference evidence="2" key="1">
    <citation type="journal article" date="2013" name="Genetics">
        <title>The draft genome and transcriptome of Panagrellus redivivus are shaped by the harsh demands of a free-living lifestyle.</title>
        <authorList>
            <person name="Srinivasan J."/>
            <person name="Dillman A.R."/>
            <person name="Macchietto M.G."/>
            <person name="Heikkinen L."/>
            <person name="Lakso M."/>
            <person name="Fracchia K.M."/>
            <person name="Antoshechkin I."/>
            <person name="Mortazavi A."/>
            <person name="Wong G."/>
            <person name="Sternberg P.W."/>
        </authorList>
    </citation>
    <scope>NUCLEOTIDE SEQUENCE [LARGE SCALE GENOMIC DNA]</scope>
    <source>
        <strain evidence="2">MT8872</strain>
    </source>
</reference>
<feature type="transmembrane region" description="Helical" evidence="1">
    <location>
        <begin position="61"/>
        <end position="82"/>
    </location>
</feature>